<dbReference type="Pfam" id="PF13443">
    <property type="entry name" value="HTH_26"/>
    <property type="match status" value="1"/>
</dbReference>
<dbReference type="PATRIC" id="fig|270498.16.peg.918"/>
<name>A0A0M2NEY9_9FIRM</name>
<evidence type="ECO:0000313" key="3">
    <source>
        <dbReference type="Proteomes" id="UP000034076"/>
    </source>
</evidence>
<dbReference type="OrthoDB" id="9781521at2"/>
<dbReference type="Proteomes" id="UP000034076">
    <property type="component" value="Unassembled WGS sequence"/>
</dbReference>
<evidence type="ECO:0000259" key="1">
    <source>
        <dbReference type="PROSITE" id="PS50943"/>
    </source>
</evidence>
<dbReference type="SMART" id="SM00530">
    <property type="entry name" value="HTH_XRE"/>
    <property type="match status" value="1"/>
</dbReference>
<dbReference type="EMBL" id="LAYJ01000088">
    <property type="protein sequence ID" value="KKI51089.1"/>
    <property type="molecule type" value="Genomic_DNA"/>
</dbReference>
<dbReference type="GO" id="GO:0003677">
    <property type="term" value="F:DNA binding"/>
    <property type="evidence" value="ECO:0007669"/>
    <property type="project" value="InterPro"/>
</dbReference>
<comment type="caution">
    <text evidence="2">The sequence shown here is derived from an EMBL/GenBank/DDBJ whole genome shotgun (WGS) entry which is preliminary data.</text>
</comment>
<reference evidence="2 3" key="1">
    <citation type="submission" date="2015-04" db="EMBL/GenBank/DDBJ databases">
        <title>Draft genome sequence of bacteremic isolate Catabacter hongkongensis type strain HKU16T.</title>
        <authorList>
            <person name="Lau S.K."/>
            <person name="Teng J.L."/>
            <person name="Huang Y."/>
            <person name="Curreem S.O."/>
            <person name="Tsui S.K."/>
            <person name="Woo P.C."/>
        </authorList>
    </citation>
    <scope>NUCLEOTIDE SEQUENCE [LARGE SCALE GENOMIC DNA]</scope>
    <source>
        <strain evidence="2 3">HKU16</strain>
    </source>
</reference>
<dbReference type="RefSeq" id="WP_046443344.1">
    <property type="nucleotide sequence ID" value="NZ_CAUERS010000113.1"/>
</dbReference>
<dbReference type="PROSITE" id="PS50943">
    <property type="entry name" value="HTH_CROC1"/>
    <property type="match status" value="1"/>
</dbReference>
<dbReference type="Gene3D" id="1.10.260.40">
    <property type="entry name" value="lambda repressor-like DNA-binding domains"/>
    <property type="match status" value="1"/>
</dbReference>
<evidence type="ECO:0000313" key="2">
    <source>
        <dbReference type="EMBL" id="KKI51089.1"/>
    </source>
</evidence>
<keyword evidence="3" id="KW-1185">Reference proteome</keyword>
<dbReference type="InterPro" id="IPR010982">
    <property type="entry name" value="Lambda_DNA-bd_dom_sf"/>
</dbReference>
<protein>
    <submittedName>
        <fullName evidence="2">Transcriptional regulator, Cro/CI family</fullName>
    </submittedName>
</protein>
<sequence length="80" mass="8876">MNTHQAVAFRIRQLCKEKGFTPNGIANHSAVPQATIKSILNGESQNPGIVTIKKLCDGFDITLGEFFNAKEFNNLEQEIK</sequence>
<gene>
    <name evidence="2" type="ORF">CHK_1476</name>
</gene>
<dbReference type="STRING" id="270498.CHK_1476"/>
<organism evidence="2 3">
    <name type="scientific">Christensenella hongkongensis</name>
    <dbReference type="NCBI Taxonomy" id="270498"/>
    <lineage>
        <taxon>Bacteria</taxon>
        <taxon>Bacillati</taxon>
        <taxon>Bacillota</taxon>
        <taxon>Clostridia</taxon>
        <taxon>Christensenellales</taxon>
        <taxon>Christensenellaceae</taxon>
        <taxon>Christensenella</taxon>
    </lineage>
</organism>
<accession>A0A0M2NEY9</accession>
<dbReference type="SUPFAM" id="SSF47413">
    <property type="entry name" value="lambda repressor-like DNA-binding domains"/>
    <property type="match status" value="1"/>
</dbReference>
<dbReference type="AlphaFoldDB" id="A0A0M2NEY9"/>
<proteinExistence type="predicted"/>
<feature type="domain" description="HTH cro/C1-type" evidence="1">
    <location>
        <begin position="11"/>
        <end position="66"/>
    </location>
</feature>
<dbReference type="CDD" id="cd00093">
    <property type="entry name" value="HTH_XRE"/>
    <property type="match status" value="1"/>
</dbReference>
<dbReference type="InterPro" id="IPR001387">
    <property type="entry name" value="Cro/C1-type_HTH"/>
</dbReference>